<dbReference type="RefSeq" id="WP_349803514.1">
    <property type="nucleotide sequence ID" value="NZ_JBEGDP010000001.1"/>
</dbReference>
<dbReference type="PRINTS" id="PR01415">
    <property type="entry name" value="ANKYRIN"/>
</dbReference>
<comment type="caution">
    <text evidence="5">The sequence shown here is derived from an EMBL/GenBank/DDBJ whole genome shotgun (WGS) entry which is preliminary data.</text>
</comment>
<dbReference type="SUPFAM" id="SSF48403">
    <property type="entry name" value="Ankyrin repeat"/>
    <property type="match status" value="1"/>
</dbReference>
<reference evidence="5 6" key="1">
    <citation type="submission" date="2024-02" db="EMBL/GenBank/DDBJ databases">
        <title>Full genome sequence of Nocardioides kribbensis.</title>
        <authorList>
            <person name="Poletto B.L."/>
            <person name="Silva G."/>
            <person name="Galante D."/>
            <person name="Campos K.R."/>
            <person name="Santos M.B.N."/>
            <person name="Sacchi C.T."/>
        </authorList>
    </citation>
    <scope>NUCLEOTIDE SEQUENCE [LARGE SCALE GENOMIC DNA]</scope>
    <source>
        <strain evidence="5 6">O4R</strain>
    </source>
</reference>
<evidence type="ECO:0000313" key="6">
    <source>
        <dbReference type="Proteomes" id="UP001482520"/>
    </source>
</evidence>
<feature type="repeat" description="ANK" evidence="3">
    <location>
        <begin position="109"/>
        <end position="141"/>
    </location>
</feature>
<keyword evidence="6" id="KW-1185">Reference proteome</keyword>
<feature type="repeat" description="ANK" evidence="3">
    <location>
        <begin position="76"/>
        <end position="108"/>
    </location>
</feature>
<dbReference type="PROSITE" id="PS50088">
    <property type="entry name" value="ANK_REPEAT"/>
    <property type="match status" value="2"/>
</dbReference>
<evidence type="ECO:0000256" key="3">
    <source>
        <dbReference type="PROSITE-ProRule" id="PRU00023"/>
    </source>
</evidence>
<evidence type="ECO:0000313" key="5">
    <source>
        <dbReference type="EMBL" id="MEQ7845820.1"/>
    </source>
</evidence>
<dbReference type="InterPro" id="IPR002110">
    <property type="entry name" value="Ankyrin_rpt"/>
</dbReference>
<gene>
    <name evidence="5" type="ORF">V6R90_00920</name>
</gene>
<dbReference type="PANTHER" id="PTHR24173:SF74">
    <property type="entry name" value="ANKYRIN REPEAT DOMAIN-CONTAINING PROTEIN 16"/>
    <property type="match status" value="1"/>
</dbReference>
<dbReference type="Pfam" id="PF12796">
    <property type="entry name" value="Ank_2"/>
    <property type="match status" value="1"/>
</dbReference>
<feature type="region of interest" description="Disordered" evidence="4">
    <location>
        <begin position="134"/>
        <end position="154"/>
    </location>
</feature>
<accession>A0ABV1NTJ0</accession>
<dbReference type="PANTHER" id="PTHR24173">
    <property type="entry name" value="ANKYRIN REPEAT CONTAINING"/>
    <property type="match status" value="1"/>
</dbReference>
<dbReference type="PROSITE" id="PS50297">
    <property type="entry name" value="ANK_REP_REGION"/>
    <property type="match status" value="2"/>
</dbReference>
<sequence>MGLFGGGTEKATRKFFAANSPREAQAQIAKGADVNGFDVPGIGRMIPLCRHAHQGNAAMVTWLLENGADPALRDATGDSALHIAANRGKVSVIPILVAGNADIEATDSRGNTPLHRSVMPGDLEATRVLLELGADPNARSEEGTPLSLASRGLHSNSAEMERLLRSHGATQY</sequence>
<dbReference type="Proteomes" id="UP001482520">
    <property type="component" value="Unassembled WGS sequence"/>
</dbReference>
<keyword evidence="2 3" id="KW-0040">ANK repeat</keyword>
<protein>
    <submittedName>
        <fullName evidence="5">Ankyrin repeat domain-containing protein</fullName>
    </submittedName>
</protein>
<dbReference type="InterPro" id="IPR036770">
    <property type="entry name" value="Ankyrin_rpt-contain_sf"/>
</dbReference>
<evidence type="ECO:0000256" key="1">
    <source>
        <dbReference type="ARBA" id="ARBA00022737"/>
    </source>
</evidence>
<evidence type="ECO:0000256" key="4">
    <source>
        <dbReference type="SAM" id="MobiDB-lite"/>
    </source>
</evidence>
<keyword evidence="1" id="KW-0677">Repeat</keyword>
<name>A0ABV1NTJ0_9ACTN</name>
<dbReference type="Gene3D" id="1.25.40.20">
    <property type="entry name" value="Ankyrin repeat-containing domain"/>
    <property type="match status" value="2"/>
</dbReference>
<organism evidence="5 6">
    <name type="scientific">Nocardioides kribbensis</name>
    <dbReference type="NCBI Taxonomy" id="305517"/>
    <lineage>
        <taxon>Bacteria</taxon>
        <taxon>Bacillati</taxon>
        <taxon>Actinomycetota</taxon>
        <taxon>Actinomycetes</taxon>
        <taxon>Propionibacteriales</taxon>
        <taxon>Nocardioidaceae</taxon>
        <taxon>Nocardioides</taxon>
    </lineage>
</organism>
<evidence type="ECO:0000256" key="2">
    <source>
        <dbReference type="ARBA" id="ARBA00023043"/>
    </source>
</evidence>
<dbReference type="SMART" id="SM00248">
    <property type="entry name" value="ANK"/>
    <property type="match status" value="3"/>
</dbReference>
<dbReference type="EMBL" id="JBEGDP010000001">
    <property type="protein sequence ID" value="MEQ7845820.1"/>
    <property type="molecule type" value="Genomic_DNA"/>
</dbReference>
<proteinExistence type="predicted"/>